<comment type="subcellular location">
    <subcellularLocation>
        <location evidence="1">Cell inner membrane</location>
    </subcellularLocation>
</comment>
<evidence type="ECO:0000256" key="3">
    <source>
        <dbReference type="ARBA" id="ARBA00022519"/>
    </source>
</evidence>
<dbReference type="Proteomes" id="UP001200470">
    <property type="component" value="Unassembled WGS sequence"/>
</dbReference>
<dbReference type="CDD" id="cd07984">
    <property type="entry name" value="LPLAT_LABLAT-like"/>
    <property type="match status" value="1"/>
</dbReference>
<organism evidence="8 9">
    <name type="scientific">Xylanibacter brevis</name>
    <dbReference type="NCBI Taxonomy" id="83231"/>
    <lineage>
        <taxon>Bacteria</taxon>
        <taxon>Pseudomonadati</taxon>
        <taxon>Bacteroidota</taxon>
        <taxon>Bacteroidia</taxon>
        <taxon>Bacteroidales</taxon>
        <taxon>Prevotellaceae</taxon>
        <taxon>Xylanibacter</taxon>
    </lineage>
</organism>
<keyword evidence="3" id="KW-0997">Cell inner membrane</keyword>
<keyword evidence="6 8" id="KW-0012">Acyltransferase</keyword>
<evidence type="ECO:0000313" key="9">
    <source>
        <dbReference type="Proteomes" id="UP001200470"/>
    </source>
</evidence>
<dbReference type="RefSeq" id="WP_094446298.1">
    <property type="nucleotide sequence ID" value="NZ_JADYTN010000030.1"/>
</dbReference>
<keyword evidence="9" id="KW-1185">Reference proteome</keyword>
<feature type="transmembrane region" description="Helical" evidence="7">
    <location>
        <begin position="12"/>
        <end position="35"/>
    </location>
</feature>
<dbReference type="InterPro" id="IPR004960">
    <property type="entry name" value="LipA_acyltrans"/>
</dbReference>
<keyword evidence="5 7" id="KW-0472">Membrane</keyword>
<dbReference type="Pfam" id="PF03279">
    <property type="entry name" value="Lip_A_acyltrans"/>
    <property type="match status" value="1"/>
</dbReference>
<evidence type="ECO:0000256" key="2">
    <source>
        <dbReference type="ARBA" id="ARBA00022475"/>
    </source>
</evidence>
<keyword evidence="4" id="KW-0808">Transferase</keyword>
<evidence type="ECO:0000256" key="4">
    <source>
        <dbReference type="ARBA" id="ARBA00022679"/>
    </source>
</evidence>
<keyword evidence="2" id="KW-1003">Cell membrane</keyword>
<dbReference type="EMBL" id="JADYTN010000030">
    <property type="protein sequence ID" value="MCF2564647.1"/>
    <property type="molecule type" value="Genomic_DNA"/>
</dbReference>
<keyword evidence="7" id="KW-1133">Transmembrane helix</keyword>
<reference evidence="8 9" key="1">
    <citation type="submission" date="2020-12" db="EMBL/GenBank/DDBJ databases">
        <title>Whole genome sequences of gut porcine anaerobes.</title>
        <authorList>
            <person name="Kubasova T."/>
            <person name="Jahodarova E."/>
            <person name="Rychlik I."/>
        </authorList>
    </citation>
    <scope>NUCLEOTIDE SEQUENCE [LARGE SCALE GENOMIC DNA]</scope>
    <source>
        <strain evidence="8 9">An925</strain>
    </source>
</reference>
<name>A0ABS9CK09_9BACT</name>
<accession>A0ABS9CK09</accession>
<proteinExistence type="predicted"/>
<sequence length="310" mass="37760">MKKILYYIVFTLWYIISLLPLRVLYVLSDVLYLVLYRIVGYRRRTVWTNIVTAFPEMTAEEHQDVERGFYHFFCDYMVESIKLLTMSEAEIKRRMVFKSAERINEVVESGQSCAIYLGHYCNWEWITSLPLWVTPKAHFGQIYHPLENKDFDKLFLRMRQRFGAKCIAMNNTLREMVRYRKEGQPVVIGYISDQVPMWQNIHHWCNFLHHDTPVLTGTERIARSMNHAVFYMEVSRVKRGYYEVEFKLVTREPDKMPEYAITDRYFQLLEDTIRKRPELWLWSHNRWKRTREKFNRFYETVDGKVIRRRE</sequence>
<dbReference type="PANTHER" id="PTHR30606">
    <property type="entry name" value="LIPID A BIOSYNTHESIS LAUROYL ACYLTRANSFERASE"/>
    <property type="match status" value="1"/>
</dbReference>
<dbReference type="PANTHER" id="PTHR30606:SF10">
    <property type="entry name" value="PHOSPHATIDYLINOSITOL MANNOSIDE ACYLTRANSFERASE"/>
    <property type="match status" value="1"/>
</dbReference>
<keyword evidence="7" id="KW-0812">Transmembrane</keyword>
<dbReference type="GO" id="GO:0016746">
    <property type="term" value="F:acyltransferase activity"/>
    <property type="evidence" value="ECO:0007669"/>
    <property type="project" value="UniProtKB-KW"/>
</dbReference>
<protein>
    <submittedName>
        <fullName evidence="8">Lysophospholipid acyltransferase family protein</fullName>
    </submittedName>
</protein>
<evidence type="ECO:0000256" key="5">
    <source>
        <dbReference type="ARBA" id="ARBA00023136"/>
    </source>
</evidence>
<evidence type="ECO:0000313" key="8">
    <source>
        <dbReference type="EMBL" id="MCF2564647.1"/>
    </source>
</evidence>
<evidence type="ECO:0000256" key="1">
    <source>
        <dbReference type="ARBA" id="ARBA00004533"/>
    </source>
</evidence>
<evidence type="ECO:0000256" key="7">
    <source>
        <dbReference type="SAM" id="Phobius"/>
    </source>
</evidence>
<evidence type="ECO:0000256" key="6">
    <source>
        <dbReference type="ARBA" id="ARBA00023315"/>
    </source>
</evidence>
<comment type="caution">
    <text evidence="8">The sequence shown here is derived from an EMBL/GenBank/DDBJ whole genome shotgun (WGS) entry which is preliminary data.</text>
</comment>
<gene>
    <name evidence="8" type="ORF">I6E12_11095</name>
</gene>